<dbReference type="Proteomes" id="UP001497497">
    <property type="component" value="Unassembled WGS sequence"/>
</dbReference>
<comment type="caution">
    <text evidence="1">The sequence shown here is derived from an EMBL/GenBank/DDBJ whole genome shotgun (WGS) entry which is preliminary data.</text>
</comment>
<accession>A0AAV2HT92</accession>
<proteinExistence type="predicted"/>
<reference evidence="1 2" key="1">
    <citation type="submission" date="2024-04" db="EMBL/GenBank/DDBJ databases">
        <authorList>
            <consortium name="Genoscope - CEA"/>
            <person name="William W."/>
        </authorList>
    </citation>
    <scope>NUCLEOTIDE SEQUENCE [LARGE SCALE GENOMIC DNA]</scope>
</reference>
<keyword evidence="2" id="KW-1185">Reference proteome</keyword>
<dbReference type="AlphaFoldDB" id="A0AAV2HT92"/>
<sequence length="236" mass="26449">MAEYNFSKMCEDWAEQQSLDTPDYKIEGRANLNNLKLSVEDISWSGFRQLVNEESQKVSVQFNPMQPSLYSGLHASKESEMITEAHLTRGVVKGLNTPLRLPVRGQSNEIQKILGGYVTIDPGTKESRSSNKMTVTLGSSHQANANQPTQARVSSKQTAYEIHFTAKVSCLGIVTFSQDSTDEQVFAQIIADLQERGHDLSLVVNRKNGFADSVSFQMAGRCVFRGEFEQEINWQY</sequence>
<dbReference type="EMBL" id="CAXITT010000210">
    <property type="protein sequence ID" value="CAL1535764.1"/>
    <property type="molecule type" value="Genomic_DNA"/>
</dbReference>
<organism evidence="1 2">
    <name type="scientific">Lymnaea stagnalis</name>
    <name type="common">Great pond snail</name>
    <name type="synonym">Helix stagnalis</name>
    <dbReference type="NCBI Taxonomy" id="6523"/>
    <lineage>
        <taxon>Eukaryota</taxon>
        <taxon>Metazoa</taxon>
        <taxon>Spiralia</taxon>
        <taxon>Lophotrochozoa</taxon>
        <taxon>Mollusca</taxon>
        <taxon>Gastropoda</taxon>
        <taxon>Heterobranchia</taxon>
        <taxon>Euthyneura</taxon>
        <taxon>Panpulmonata</taxon>
        <taxon>Hygrophila</taxon>
        <taxon>Lymnaeoidea</taxon>
        <taxon>Lymnaeidae</taxon>
        <taxon>Lymnaea</taxon>
    </lineage>
</organism>
<protein>
    <submittedName>
        <fullName evidence="1">Uncharacterized protein</fullName>
    </submittedName>
</protein>
<name>A0AAV2HT92_LYMST</name>
<evidence type="ECO:0000313" key="1">
    <source>
        <dbReference type="EMBL" id="CAL1535764.1"/>
    </source>
</evidence>
<gene>
    <name evidence="1" type="ORF">GSLYS_00009724001</name>
</gene>
<evidence type="ECO:0000313" key="2">
    <source>
        <dbReference type="Proteomes" id="UP001497497"/>
    </source>
</evidence>